<proteinExistence type="predicted"/>
<comment type="caution">
    <text evidence="1">The sequence shown here is derived from an EMBL/GenBank/DDBJ whole genome shotgun (WGS) entry which is preliminary data.</text>
</comment>
<sequence>MGMFDRHPYLFNPILNKGAGGVNNSPKEVIRYGCCNNFYVLKEKYRQRMYQLLLLFAYGYYCAQKACDEGRRQMQLKKNNPLTAANKKASNCPIEKKASVLISGWNRFSAAATHRAINRLLGRHLEAGIGNN</sequence>
<dbReference type="AlphaFoldDB" id="A0AAV4N0S6"/>
<organism evidence="1 2">
    <name type="scientific">Caerostris extrusa</name>
    <name type="common">Bark spider</name>
    <name type="synonym">Caerostris bankana</name>
    <dbReference type="NCBI Taxonomy" id="172846"/>
    <lineage>
        <taxon>Eukaryota</taxon>
        <taxon>Metazoa</taxon>
        <taxon>Ecdysozoa</taxon>
        <taxon>Arthropoda</taxon>
        <taxon>Chelicerata</taxon>
        <taxon>Arachnida</taxon>
        <taxon>Araneae</taxon>
        <taxon>Araneomorphae</taxon>
        <taxon>Entelegynae</taxon>
        <taxon>Araneoidea</taxon>
        <taxon>Araneidae</taxon>
        <taxon>Caerostris</taxon>
    </lineage>
</organism>
<evidence type="ECO:0000313" key="1">
    <source>
        <dbReference type="EMBL" id="GIX78397.1"/>
    </source>
</evidence>
<protein>
    <submittedName>
        <fullName evidence="1">Uncharacterized protein</fullName>
    </submittedName>
</protein>
<reference evidence="1 2" key="1">
    <citation type="submission" date="2021-06" db="EMBL/GenBank/DDBJ databases">
        <title>Caerostris extrusa draft genome.</title>
        <authorList>
            <person name="Kono N."/>
            <person name="Arakawa K."/>
        </authorList>
    </citation>
    <scope>NUCLEOTIDE SEQUENCE [LARGE SCALE GENOMIC DNA]</scope>
</reference>
<dbReference type="EMBL" id="BPLR01002834">
    <property type="protein sequence ID" value="GIX78397.1"/>
    <property type="molecule type" value="Genomic_DNA"/>
</dbReference>
<evidence type="ECO:0000313" key="2">
    <source>
        <dbReference type="Proteomes" id="UP001054945"/>
    </source>
</evidence>
<name>A0AAV4N0S6_CAEEX</name>
<keyword evidence="2" id="KW-1185">Reference proteome</keyword>
<gene>
    <name evidence="1" type="ORF">CEXT_48651</name>
</gene>
<dbReference type="Proteomes" id="UP001054945">
    <property type="component" value="Unassembled WGS sequence"/>
</dbReference>
<accession>A0AAV4N0S6</accession>